<dbReference type="CDD" id="cd00096">
    <property type="entry name" value="Ig"/>
    <property type="match status" value="1"/>
</dbReference>
<dbReference type="PRINTS" id="PR00019">
    <property type="entry name" value="LEURICHRPT"/>
</dbReference>
<keyword evidence="5" id="KW-0472">Membrane</keyword>
<dbReference type="SMART" id="SM00365">
    <property type="entry name" value="LRR_SD22"/>
    <property type="match status" value="5"/>
</dbReference>
<evidence type="ECO:0000256" key="5">
    <source>
        <dbReference type="SAM" id="Phobius"/>
    </source>
</evidence>
<dbReference type="AlphaFoldDB" id="A0A0T6BE79"/>
<dbReference type="OrthoDB" id="10061535at2759"/>
<dbReference type="Pfam" id="PF13855">
    <property type="entry name" value="LRR_8"/>
    <property type="match status" value="2"/>
</dbReference>
<dbReference type="SUPFAM" id="SSF52058">
    <property type="entry name" value="L domain-like"/>
    <property type="match status" value="1"/>
</dbReference>
<dbReference type="GO" id="GO:0005886">
    <property type="term" value="C:plasma membrane"/>
    <property type="evidence" value="ECO:0007669"/>
    <property type="project" value="TreeGrafter"/>
</dbReference>
<dbReference type="Pfam" id="PF13927">
    <property type="entry name" value="Ig_3"/>
    <property type="match status" value="1"/>
</dbReference>
<evidence type="ECO:0000256" key="3">
    <source>
        <dbReference type="ARBA" id="ARBA00022737"/>
    </source>
</evidence>
<dbReference type="SUPFAM" id="SSF48726">
    <property type="entry name" value="Immunoglobulin"/>
    <property type="match status" value="1"/>
</dbReference>
<dbReference type="SMART" id="SM00408">
    <property type="entry name" value="IGc2"/>
    <property type="match status" value="1"/>
</dbReference>
<evidence type="ECO:0000256" key="4">
    <source>
        <dbReference type="ARBA" id="ARBA00023157"/>
    </source>
</evidence>
<reference evidence="7 8" key="1">
    <citation type="submission" date="2015-09" db="EMBL/GenBank/DDBJ databases">
        <title>Draft genome of the scarab beetle Oryctes borbonicus.</title>
        <authorList>
            <person name="Meyer J.M."/>
            <person name="Markov G.V."/>
            <person name="Baskaran P."/>
            <person name="Herrmann M."/>
            <person name="Sommer R.J."/>
            <person name="Roedelsperger C."/>
        </authorList>
    </citation>
    <scope>NUCLEOTIDE SEQUENCE [LARGE SCALE GENOMIC DNA]</scope>
    <source>
        <strain evidence="7">OB123</strain>
        <tissue evidence="7">Whole animal</tissue>
    </source>
</reference>
<name>A0A0T6BE79_9SCAR</name>
<evidence type="ECO:0000313" key="7">
    <source>
        <dbReference type="EMBL" id="KRT85604.1"/>
    </source>
</evidence>
<protein>
    <submittedName>
        <fullName evidence="7">Immunoglobulin</fullName>
    </submittedName>
</protein>
<dbReference type="InterPro" id="IPR003598">
    <property type="entry name" value="Ig_sub2"/>
</dbReference>
<dbReference type="PANTHER" id="PTHR24369:SF210">
    <property type="entry name" value="CHAOPTIN-RELATED"/>
    <property type="match status" value="1"/>
</dbReference>
<dbReference type="Pfam" id="PF00560">
    <property type="entry name" value="LRR_1"/>
    <property type="match status" value="1"/>
</dbReference>
<dbReference type="InterPro" id="IPR000483">
    <property type="entry name" value="Cys-rich_flank_reg_C"/>
</dbReference>
<dbReference type="SMART" id="SM00409">
    <property type="entry name" value="IG"/>
    <property type="match status" value="1"/>
</dbReference>
<dbReference type="InterPro" id="IPR003599">
    <property type="entry name" value="Ig_sub"/>
</dbReference>
<evidence type="ECO:0000256" key="2">
    <source>
        <dbReference type="ARBA" id="ARBA00022729"/>
    </source>
</evidence>
<proteinExistence type="predicted"/>
<dbReference type="Proteomes" id="UP000051574">
    <property type="component" value="Unassembled WGS sequence"/>
</dbReference>
<evidence type="ECO:0000256" key="1">
    <source>
        <dbReference type="ARBA" id="ARBA00022614"/>
    </source>
</evidence>
<dbReference type="Gene3D" id="2.60.40.10">
    <property type="entry name" value="Immunoglobulins"/>
    <property type="match status" value="1"/>
</dbReference>
<keyword evidence="2" id="KW-0732">Signal</keyword>
<keyword evidence="8" id="KW-1185">Reference proteome</keyword>
<accession>A0A0T6BE79</accession>
<dbReference type="EMBL" id="LJIG01001336">
    <property type="protein sequence ID" value="KRT85604.1"/>
    <property type="molecule type" value="Genomic_DNA"/>
</dbReference>
<organism evidence="7 8">
    <name type="scientific">Oryctes borbonicus</name>
    <dbReference type="NCBI Taxonomy" id="1629725"/>
    <lineage>
        <taxon>Eukaryota</taxon>
        <taxon>Metazoa</taxon>
        <taxon>Ecdysozoa</taxon>
        <taxon>Arthropoda</taxon>
        <taxon>Hexapoda</taxon>
        <taxon>Insecta</taxon>
        <taxon>Pterygota</taxon>
        <taxon>Neoptera</taxon>
        <taxon>Endopterygota</taxon>
        <taxon>Coleoptera</taxon>
        <taxon>Polyphaga</taxon>
        <taxon>Scarabaeiformia</taxon>
        <taxon>Scarabaeidae</taxon>
        <taxon>Dynastinae</taxon>
        <taxon>Oryctes</taxon>
    </lineage>
</organism>
<feature type="transmembrane region" description="Helical" evidence="5">
    <location>
        <begin position="6"/>
        <end position="27"/>
    </location>
</feature>
<evidence type="ECO:0000259" key="6">
    <source>
        <dbReference type="PROSITE" id="PS50835"/>
    </source>
</evidence>
<dbReference type="Gene3D" id="3.80.10.10">
    <property type="entry name" value="Ribonuclease Inhibitor"/>
    <property type="match status" value="3"/>
</dbReference>
<dbReference type="SMART" id="SM00082">
    <property type="entry name" value="LRRCT"/>
    <property type="match status" value="1"/>
</dbReference>
<dbReference type="InterPro" id="IPR003591">
    <property type="entry name" value="Leu-rich_rpt_typical-subtyp"/>
</dbReference>
<keyword evidence="5" id="KW-0812">Transmembrane</keyword>
<comment type="caution">
    <text evidence="7">The sequence shown here is derived from an EMBL/GenBank/DDBJ whole genome shotgun (WGS) entry which is preliminary data.</text>
</comment>
<dbReference type="InterPro" id="IPR001611">
    <property type="entry name" value="Leu-rich_rpt"/>
</dbReference>
<dbReference type="InterPro" id="IPR032675">
    <property type="entry name" value="LRR_dom_sf"/>
</dbReference>
<dbReference type="InterPro" id="IPR050541">
    <property type="entry name" value="LRR_TM_domain-containing"/>
</dbReference>
<dbReference type="PROSITE" id="PS50835">
    <property type="entry name" value="IG_LIKE"/>
    <property type="match status" value="1"/>
</dbReference>
<dbReference type="InterPro" id="IPR036179">
    <property type="entry name" value="Ig-like_dom_sf"/>
</dbReference>
<keyword evidence="4" id="KW-1015">Disulfide bond</keyword>
<dbReference type="InterPro" id="IPR007110">
    <property type="entry name" value="Ig-like_dom"/>
</dbReference>
<evidence type="ECO:0000313" key="8">
    <source>
        <dbReference type="Proteomes" id="UP000051574"/>
    </source>
</evidence>
<sequence>MDHGRLNYAGILLFNLILLPWFSLPVIGHNRHRDGYQLRTTSGCIQSNITTLKCSKVKLEEIQLTPTVQRLILQSVNGETVNTANISYLQWSDSKLIDINSSVTYPAALSTLDVSRNDINILYNCQFTSFTNLRVLNMSHNQIDDLPRTVFDNLNLERLYLSHNKLYVIPFQVFAPMKNLRMLDLSHNSIVTILDHFFKFNKYIEELLLNDNRIAKLTSNALEDLTDLRILDLSNNSLTIISKGLLDSLHKLQYLNLAGNFITNLASGTFRSLQSLTHLDLSDNKLKQLTFSLFHFSQRIESLTLDNTLIETIHNTELLGLPRLEFLYMRNNKFLKEIEPYVFDDTAFLKVLDISGNAMSFLPLSLANLTRLEKLNIADNPWACDCRMFWFAPWVENRRRNISLSELSCGPHAYPNDMIPTLQHLNCTGPRIAYKTPTRQYRLKTMALLECRYSANPPPSITWVTPTREVYHWNPDPTIPDVFQKHPPAHDQALTPLRTIPPRIQVLDNGTLYIQNVTRADCGRYTCYASNPVANFSTEVLLHIDPVDWNNIRIQSIIVGFYCAGGFLALTLLVQFLRYVLNKFGILNNCCSFCKRDRVSPRARQIYAMLDNIEQYKSQQLERLRENYTLQVNRIKENCTQQLDWIQGSYQTQTKHLKDIRDIGTQHLTGLRDQYYDQVRKVRDYSTSQLNWVRENYIFQRNKIRKFSAHKVLQLRETYKYQQQTLNKVLENLPSLYFENCRAGTCGRAESVVFDANDIEGIDMYLKTKIDRLTEMDDPTSDITQSKLSLYYTPTERSLGSRISPAGDALAGIHINIIDNKPVPPRLQPSTSKHEEIYVGEVYEEREKNTTSTTAKIEISNEALDKKETAL</sequence>
<dbReference type="Pfam" id="PF13516">
    <property type="entry name" value="LRR_6"/>
    <property type="match status" value="1"/>
</dbReference>
<dbReference type="SMART" id="SM00369">
    <property type="entry name" value="LRR_TYP"/>
    <property type="match status" value="8"/>
</dbReference>
<dbReference type="FunFam" id="3.80.10.10:FF:001164">
    <property type="entry name" value="GH01279p"/>
    <property type="match status" value="1"/>
</dbReference>
<keyword evidence="3" id="KW-0677">Repeat</keyword>
<keyword evidence="5" id="KW-1133">Transmembrane helix</keyword>
<dbReference type="InterPro" id="IPR013783">
    <property type="entry name" value="Ig-like_fold"/>
</dbReference>
<gene>
    <name evidence="7" type="ORF">AMK59_231</name>
</gene>
<keyword evidence="1" id="KW-0433">Leucine-rich repeat</keyword>
<dbReference type="PANTHER" id="PTHR24369">
    <property type="entry name" value="ANTIGEN BSP, PUTATIVE-RELATED"/>
    <property type="match status" value="1"/>
</dbReference>
<feature type="domain" description="Ig-like" evidence="6">
    <location>
        <begin position="430"/>
        <end position="543"/>
    </location>
</feature>
<dbReference type="PROSITE" id="PS51450">
    <property type="entry name" value="LRR"/>
    <property type="match status" value="5"/>
</dbReference>